<evidence type="ECO:0000313" key="11">
    <source>
        <dbReference type="EMBL" id="SDI35122.1"/>
    </source>
</evidence>
<dbReference type="InterPro" id="IPR050482">
    <property type="entry name" value="Sensor_HK_TwoCompSys"/>
</dbReference>
<name>A0A1G8JV86_9ACTN</name>
<evidence type="ECO:0000256" key="9">
    <source>
        <dbReference type="SAM" id="Phobius"/>
    </source>
</evidence>
<dbReference type="GO" id="GO:0005524">
    <property type="term" value="F:ATP binding"/>
    <property type="evidence" value="ECO:0007669"/>
    <property type="project" value="UniProtKB-KW"/>
</dbReference>
<dbReference type="CDD" id="cd16917">
    <property type="entry name" value="HATPase_UhpB-NarQ-NarX-like"/>
    <property type="match status" value="1"/>
</dbReference>
<keyword evidence="8" id="KW-0902">Two-component regulatory system</keyword>
<evidence type="ECO:0000313" key="12">
    <source>
        <dbReference type="Proteomes" id="UP000198923"/>
    </source>
</evidence>
<dbReference type="AlphaFoldDB" id="A0A1G8JV86"/>
<organism evidence="11 12">
    <name type="scientific">Sinosporangium album</name>
    <dbReference type="NCBI Taxonomy" id="504805"/>
    <lineage>
        <taxon>Bacteria</taxon>
        <taxon>Bacillati</taxon>
        <taxon>Actinomycetota</taxon>
        <taxon>Actinomycetes</taxon>
        <taxon>Streptosporangiales</taxon>
        <taxon>Streptosporangiaceae</taxon>
        <taxon>Sinosporangium</taxon>
    </lineage>
</organism>
<evidence type="ECO:0000259" key="10">
    <source>
        <dbReference type="Pfam" id="PF07730"/>
    </source>
</evidence>
<dbReference type="EMBL" id="FNCN01000045">
    <property type="protein sequence ID" value="SDI35122.1"/>
    <property type="molecule type" value="Genomic_DNA"/>
</dbReference>
<dbReference type="Gene3D" id="3.30.565.10">
    <property type="entry name" value="Histidine kinase-like ATPase, C-terminal domain"/>
    <property type="match status" value="1"/>
</dbReference>
<dbReference type="Gene3D" id="1.20.5.1930">
    <property type="match status" value="1"/>
</dbReference>
<dbReference type="EC" id="2.7.13.3" evidence="2"/>
<proteinExistence type="predicted"/>
<dbReference type="Pfam" id="PF07730">
    <property type="entry name" value="HisKA_3"/>
    <property type="match status" value="1"/>
</dbReference>
<dbReference type="PANTHER" id="PTHR24421">
    <property type="entry name" value="NITRATE/NITRITE SENSOR PROTEIN NARX-RELATED"/>
    <property type="match status" value="1"/>
</dbReference>
<dbReference type="PANTHER" id="PTHR24421:SF10">
    <property type="entry name" value="NITRATE_NITRITE SENSOR PROTEIN NARQ"/>
    <property type="match status" value="1"/>
</dbReference>
<protein>
    <recommendedName>
        <fullName evidence="2">histidine kinase</fullName>
        <ecNumber evidence="2">2.7.13.3</ecNumber>
    </recommendedName>
</protein>
<evidence type="ECO:0000256" key="2">
    <source>
        <dbReference type="ARBA" id="ARBA00012438"/>
    </source>
</evidence>
<sequence length="426" mass="45429">MLEPIIAVPGVWVGGIRVVGEELAGCTSFGGGGARLWLEAFGLVGWWDGGMRRDSLIAAAAFVAGLIVIVDGAYVRRGFPEYVLVGPLALVSLGVAVRRSRPGVTLALGLVGIGCDLVLAPSLSTVLIFTDNLYAAALYGSRWLSRWLWWASVPTAVVFGAVTLVMNQEWSSLVTVTLQAALVVNVPVVTAVIVRQHREQVVLERERAEQVVRLAELDRNTAIAAERSRMARELHDVIANHFSAIAIQSTAVLTRKDLDGAVVRRVLESIRENSVEGMAEMRTMIGLLRQENEEVEVTRHRLADVSDLVERSKQAGVTTGLRVAGTPRGLPPATDLAGYRIVQESLTNVLKHGTGRGEVLVEYLADLVTVTIDSPVSSEGSLFPGSGAGLVGMNERAALLGGVLEAGPYAGGWRVRAELPAPPGKA</sequence>
<evidence type="ECO:0000256" key="1">
    <source>
        <dbReference type="ARBA" id="ARBA00000085"/>
    </source>
</evidence>
<evidence type="ECO:0000256" key="7">
    <source>
        <dbReference type="ARBA" id="ARBA00022840"/>
    </source>
</evidence>
<keyword evidence="5" id="KW-0547">Nucleotide-binding</keyword>
<dbReference type="STRING" id="504805.SAMN05421505_14542"/>
<dbReference type="GO" id="GO:0046983">
    <property type="term" value="F:protein dimerization activity"/>
    <property type="evidence" value="ECO:0007669"/>
    <property type="project" value="InterPro"/>
</dbReference>
<gene>
    <name evidence="11" type="ORF">SAMN05421505_14542</name>
</gene>
<dbReference type="GO" id="GO:0016020">
    <property type="term" value="C:membrane"/>
    <property type="evidence" value="ECO:0007669"/>
    <property type="project" value="InterPro"/>
</dbReference>
<feature type="transmembrane region" description="Helical" evidence="9">
    <location>
        <begin position="147"/>
        <end position="166"/>
    </location>
</feature>
<dbReference type="GO" id="GO:0000155">
    <property type="term" value="F:phosphorelay sensor kinase activity"/>
    <property type="evidence" value="ECO:0007669"/>
    <property type="project" value="InterPro"/>
</dbReference>
<keyword evidence="7" id="KW-0067">ATP-binding</keyword>
<evidence type="ECO:0000256" key="4">
    <source>
        <dbReference type="ARBA" id="ARBA00022679"/>
    </source>
</evidence>
<keyword evidence="3" id="KW-0597">Phosphoprotein</keyword>
<dbReference type="InterPro" id="IPR011712">
    <property type="entry name" value="Sig_transdc_His_kin_sub3_dim/P"/>
</dbReference>
<feature type="domain" description="Signal transduction histidine kinase subgroup 3 dimerisation and phosphoacceptor" evidence="10">
    <location>
        <begin position="226"/>
        <end position="291"/>
    </location>
</feature>
<evidence type="ECO:0000256" key="3">
    <source>
        <dbReference type="ARBA" id="ARBA00022553"/>
    </source>
</evidence>
<keyword evidence="12" id="KW-1185">Reference proteome</keyword>
<feature type="transmembrane region" description="Helical" evidence="9">
    <location>
        <begin position="173"/>
        <end position="194"/>
    </location>
</feature>
<keyword evidence="4" id="KW-0808">Transferase</keyword>
<reference evidence="11 12" key="1">
    <citation type="submission" date="2016-10" db="EMBL/GenBank/DDBJ databases">
        <authorList>
            <person name="de Groot N.N."/>
        </authorList>
    </citation>
    <scope>NUCLEOTIDE SEQUENCE [LARGE SCALE GENOMIC DNA]</scope>
    <source>
        <strain evidence="11 12">CPCC 201354</strain>
    </source>
</reference>
<dbReference type="SUPFAM" id="SSF55874">
    <property type="entry name" value="ATPase domain of HSP90 chaperone/DNA topoisomerase II/histidine kinase"/>
    <property type="match status" value="1"/>
</dbReference>
<keyword evidence="9" id="KW-0472">Membrane</keyword>
<evidence type="ECO:0000256" key="6">
    <source>
        <dbReference type="ARBA" id="ARBA00022777"/>
    </source>
</evidence>
<accession>A0A1G8JV86</accession>
<dbReference type="Proteomes" id="UP000198923">
    <property type="component" value="Unassembled WGS sequence"/>
</dbReference>
<evidence type="ECO:0000256" key="5">
    <source>
        <dbReference type="ARBA" id="ARBA00022741"/>
    </source>
</evidence>
<comment type="catalytic activity">
    <reaction evidence="1">
        <text>ATP + protein L-histidine = ADP + protein N-phospho-L-histidine.</text>
        <dbReference type="EC" id="2.7.13.3"/>
    </reaction>
</comment>
<dbReference type="InterPro" id="IPR036890">
    <property type="entry name" value="HATPase_C_sf"/>
</dbReference>
<keyword evidence="9" id="KW-0812">Transmembrane</keyword>
<keyword evidence="6 11" id="KW-0418">Kinase</keyword>
<evidence type="ECO:0000256" key="8">
    <source>
        <dbReference type="ARBA" id="ARBA00023012"/>
    </source>
</evidence>
<feature type="transmembrane region" description="Helical" evidence="9">
    <location>
        <begin position="104"/>
        <end position="127"/>
    </location>
</feature>
<keyword evidence="9" id="KW-1133">Transmembrane helix</keyword>
<feature type="transmembrane region" description="Helical" evidence="9">
    <location>
        <begin position="56"/>
        <end position="75"/>
    </location>
</feature>